<sequence>MEKALEQVSTHLSAASIDTSAPFESVKEAVSRFGGVGYWKPNMVCVCVRPLVGVMLVVLQIADALRVKWQVDEEDGAEKLEDQAARLEKGLAEKERETMDVLKELESTKPLVEDLKSKLYKETKELSVALEDKEDDRIENPEVEEGEKENHYQGVCVNTQEVLGSCPSSAPGFILMEGKQAKLNLARTTRGLANIRGSVESYNKKLEKEKVSLEKTPERLAQGTAKMNSLEEELHQTREKLCAAKDAETWDKDGASTIMREIHRLSSEAEQFKKVGEATKMAVQKAVSEIELMRAKISTAERRLIAARKMRDAARASESLAHSEIRALSKLQRSSGGLVMLNIEDYTVLTDQAQEAEEECRKMITEATVQVNEENLSKMEALKKIEEATEEVKISKKALEEALSRVEAANQGKLAVEEALRKWRTTRRRKRRSSLSNSTRFKNSSFPSANHKRESRFIEEVEAPEPEIVISKPTLKPTLSVGQILSRKLLLAEDINTGMFSSKDALKRNLSLGQMLVRDDLAAASRDGGEESGGNKQQLISKRKKFEIGRFFLLMTKKTKNKKSLPMSEDKVVVSQGIRGASSPSS</sequence>
<name>A0ACB9NVP7_9MYRT</name>
<reference evidence="2" key="1">
    <citation type="journal article" date="2023" name="Front. Plant Sci.">
        <title>Chromosomal-level genome assembly of Melastoma candidum provides insights into trichome evolution.</title>
        <authorList>
            <person name="Zhong Y."/>
            <person name="Wu W."/>
            <person name="Sun C."/>
            <person name="Zou P."/>
            <person name="Liu Y."/>
            <person name="Dai S."/>
            <person name="Zhou R."/>
        </authorList>
    </citation>
    <scope>NUCLEOTIDE SEQUENCE [LARGE SCALE GENOMIC DNA]</scope>
</reference>
<proteinExistence type="predicted"/>
<keyword evidence="2" id="KW-1185">Reference proteome</keyword>
<gene>
    <name evidence="1" type="ORF">MLD38_023931</name>
</gene>
<evidence type="ECO:0000313" key="2">
    <source>
        <dbReference type="Proteomes" id="UP001057402"/>
    </source>
</evidence>
<organism evidence="1 2">
    <name type="scientific">Melastoma candidum</name>
    <dbReference type="NCBI Taxonomy" id="119954"/>
    <lineage>
        <taxon>Eukaryota</taxon>
        <taxon>Viridiplantae</taxon>
        <taxon>Streptophyta</taxon>
        <taxon>Embryophyta</taxon>
        <taxon>Tracheophyta</taxon>
        <taxon>Spermatophyta</taxon>
        <taxon>Magnoliopsida</taxon>
        <taxon>eudicotyledons</taxon>
        <taxon>Gunneridae</taxon>
        <taxon>Pentapetalae</taxon>
        <taxon>rosids</taxon>
        <taxon>malvids</taxon>
        <taxon>Myrtales</taxon>
        <taxon>Melastomataceae</taxon>
        <taxon>Melastomatoideae</taxon>
        <taxon>Melastomateae</taxon>
        <taxon>Melastoma</taxon>
    </lineage>
</organism>
<protein>
    <submittedName>
        <fullName evidence="1">Uncharacterized protein</fullName>
    </submittedName>
</protein>
<accession>A0ACB9NVP7</accession>
<comment type="caution">
    <text evidence="1">The sequence shown here is derived from an EMBL/GenBank/DDBJ whole genome shotgun (WGS) entry which is preliminary data.</text>
</comment>
<dbReference type="EMBL" id="CM042886">
    <property type="protein sequence ID" value="KAI4338926.1"/>
    <property type="molecule type" value="Genomic_DNA"/>
</dbReference>
<evidence type="ECO:0000313" key="1">
    <source>
        <dbReference type="EMBL" id="KAI4338926.1"/>
    </source>
</evidence>
<dbReference type="Proteomes" id="UP001057402">
    <property type="component" value="Chromosome 7"/>
</dbReference>